<proteinExistence type="predicted"/>
<dbReference type="HOGENOM" id="CLU_565034_0_0_1"/>
<feature type="region of interest" description="Disordered" evidence="1">
    <location>
        <begin position="297"/>
        <end position="389"/>
    </location>
</feature>
<dbReference type="STRING" id="5601.A0A0D2FRG0"/>
<evidence type="ECO:0008006" key="4">
    <source>
        <dbReference type="Google" id="ProtNLM"/>
    </source>
</evidence>
<feature type="compositionally biased region" description="Basic residues" evidence="1">
    <location>
        <begin position="248"/>
        <end position="260"/>
    </location>
</feature>
<evidence type="ECO:0000313" key="3">
    <source>
        <dbReference type="Proteomes" id="UP000054266"/>
    </source>
</evidence>
<accession>A0A0D2FRG0</accession>
<feature type="region of interest" description="Disordered" evidence="1">
    <location>
        <begin position="248"/>
        <end position="282"/>
    </location>
</feature>
<dbReference type="AlphaFoldDB" id="A0A0D2FRG0"/>
<feature type="region of interest" description="Disordered" evidence="1">
    <location>
        <begin position="127"/>
        <end position="161"/>
    </location>
</feature>
<feature type="compositionally biased region" description="Basic and acidic residues" evidence="1">
    <location>
        <begin position="261"/>
        <end position="272"/>
    </location>
</feature>
<feature type="compositionally biased region" description="Polar residues" evidence="1">
    <location>
        <begin position="351"/>
        <end position="387"/>
    </location>
</feature>
<keyword evidence="3" id="KW-1185">Reference proteome</keyword>
<dbReference type="EMBL" id="KN846958">
    <property type="protein sequence ID" value="KIW69140.1"/>
    <property type="molecule type" value="Genomic_DNA"/>
</dbReference>
<name>A0A0D2FRG0_9EURO</name>
<organism evidence="2 3">
    <name type="scientific">Phialophora macrospora</name>
    <dbReference type="NCBI Taxonomy" id="1851006"/>
    <lineage>
        <taxon>Eukaryota</taxon>
        <taxon>Fungi</taxon>
        <taxon>Dikarya</taxon>
        <taxon>Ascomycota</taxon>
        <taxon>Pezizomycotina</taxon>
        <taxon>Eurotiomycetes</taxon>
        <taxon>Chaetothyriomycetidae</taxon>
        <taxon>Chaetothyriales</taxon>
        <taxon>Herpotrichiellaceae</taxon>
        <taxon>Phialophora</taxon>
    </lineage>
</organism>
<feature type="region of interest" description="Disordered" evidence="1">
    <location>
        <begin position="87"/>
        <end position="113"/>
    </location>
</feature>
<feature type="compositionally biased region" description="Acidic residues" evidence="1">
    <location>
        <begin position="317"/>
        <end position="326"/>
    </location>
</feature>
<feature type="compositionally biased region" description="Polar residues" evidence="1">
    <location>
        <begin position="297"/>
        <end position="306"/>
    </location>
</feature>
<sequence length="452" mass="49794">MATLEHHNFARGHLVQDEVLPQHTLTGAASTRSGMSMSLPTTMAYDQDYWHHSSPYYTPRSIAPHPGYFPSFATHDYPQGETYAISSNSTRTRGRSGSGASTASGGYTVVSPRTAPASPLLRLSGAGSQYQATHGDRISQTEGLTSNTPGKPSSQQFKQEPLSVRRAQAQSLANVKTIFGDRMFCSHADCLDEKGQPRRFFSRKADVTRHHKSRHEITYIDCPRNNCERKGRQGFTRRDHLTEHLRGFHMVKIAKRHTKVKREEKESHDDSKGPNSSAEDLTPKDSAAELLHAAGSRDSTLGSQGDQDFKQEFPTSSDEDAEDSFVADDGYQPATTQGVRKASKSKASRSHPYQRSPSKPQPQDASSDGNMPHHTSLSPEVVTSSMAPHSPVYATHPTMGGGYTNSDIMSEMLSTNPYMECLYASSRAQGYHGLPAPYVSSFRPAHPDDFRF</sequence>
<evidence type="ECO:0000313" key="2">
    <source>
        <dbReference type="EMBL" id="KIW69140.1"/>
    </source>
</evidence>
<feature type="compositionally biased region" description="Polar residues" evidence="1">
    <location>
        <begin position="140"/>
        <end position="158"/>
    </location>
</feature>
<reference evidence="2 3" key="1">
    <citation type="submission" date="2015-01" db="EMBL/GenBank/DDBJ databases">
        <title>The Genome Sequence of Capronia semiimmersa CBS27337.</title>
        <authorList>
            <consortium name="The Broad Institute Genomics Platform"/>
            <person name="Cuomo C."/>
            <person name="de Hoog S."/>
            <person name="Gorbushina A."/>
            <person name="Stielow B."/>
            <person name="Teixiera M."/>
            <person name="Abouelleil A."/>
            <person name="Chapman S.B."/>
            <person name="Priest M."/>
            <person name="Young S.K."/>
            <person name="Wortman J."/>
            <person name="Nusbaum C."/>
            <person name="Birren B."/>
        </authorList>
    </citation>
    <scope>NUCLEOTIDE SEQUENCE [LARGE SCALE GENOMIC DNA]</scope>
    <source>
        <strain evidence="2 3">CBS 27337</strain>
    </source>
</reference>
<evidence type="ECO:0000256" key="1">
    <source>
        <dbReference type="SAM" id="MobiDB-lite"/>
    </source>
</evidence>
<dbReference type="Proteomes" id="UP000054266">
    <property type="component" value="Unassembled WGS sequence"/>
</dbReference>
<protein>
    <recommendedName>
        <fullName evidence="4">C2H2-type domain-containing protein</fullName>
    </recommendedName>
</protein>
<gene>
    <name evidence="2" type="ORF">PV04_05033</name>
</gene>